<organism evidence="1 2">
    <name type="scientific">Araneus ventricosus</name>
    <name type="common">Orbweaver spider</name>
    <name type="synonym">Epeira ventricosa</name>
    <dbReference type="NCBI Taxonomy" id="182803"/>
    <lineage>
        <taxon>Eukaryota</taxon>
        <taxon>Metazoa</taxon>
        <taxon>Ecdysozoa</taxon>
        <taxon>Arthropoda</taxon>
        <taxon>Chelicerata</taxon>
        <taxon>Arachnida</taxon>
        <taxon>Araneae</taxon>
        <taxon>Araneomorphae</taxon>
        <taxon>Entelegynae</taxon>
        <taxon>Araneoidea</taxon>
        <taxon>Araneidae</taxon>
        <taxon>Araneus</taxon>
    </lineage>
</organism>
<gene>
    <name evidence="1" type="ORF">AVEN_154718_1</name>
</gene>
<protein>
    <submittedName>
        <fullName evidence="1">Uncharacterized protein</fullName>
    </submittedName>
</protein>
<accession>A0A4Y2FHC5</accession>
<dbReference type="Proteomes" id="UP000499080">
    <property type="component" value="Unassembled WGS sequence"/>
</dbReference>
<sequence length="168" mass="18845">MWPFGPRKFRDEGDAPNEILRPSLHAPNGSQIINFACRHGFSHPGPARHFLQTPRAEAREKKTLSSTPLDCILPFSMPNPLCPSEIDHHRVRDTDPKRVKNTIIFSSKVSSRVGKRNFCNAPAQRFKGGLVFPGNFPTAGVNNLLLEALVRKRGKSSPPEKRTSRKKK</sequence>
<dbReference type="EMBL" id="BGPR01095988">
    <property type="protein sequence ID" value="GBM40473.1"/>
    <property type="molecule type" value="Genomic_DNA"/>
</dbReference>
<reference evidence="1 2" key="1">
    <citation type="journal article" date="2019" name="Sci. Rep.">
        <title>Orb-weaving spider Araneus ventricosus genome elucidates the spidroin gene catalogue.</title>
        <authorList>
            <person name="Kono N."/>
            <person name="Nakamura H."/>
            <person name="Ohtoshi R."/>
            <person name="Moran D.A.P."/>
            <person name="Shinohara A."/>
            <person name="Yoshida Y."/>
            <person name="Fujiwara M."/>
            <person name="Mori M."/>
            <person name="Tomita M."/>
            <person name="Arakawa K."/>
        </authorList>
    </citation>
    <scope>NUCLEOTIDE SEQUENCE [LARGE SCALE GENOMIC DNA]</scope>
</reference>
<name>A0A4Y2FHC5_ARAVE</name>
<evidence type="ECO:0000313" key="1">
    <source>
        <dbReference type="EMBL" id="GBM40473.1"/>
    </source>
</evidence>
<dbReference type="AlphaFoldDB" id="A0A4Y2FHC5"/>
<keyword evidence="2" id="KW-1185">Reference proteome</keyword>
<evidence type="ECO:0000313" key="2">
    <source>
        <dbReference type="Proteomes" id="UP000499080"/>
    </source>
</evidence>
<comment type="caution">
    <text evidence="1">The sequence shown here is derived from an EMBL/GenBank/DDBJ whole genome shotgun (WGS) entry which is preliminary data.</text>
</comment>
<proteinExistence type="predicted"/>